<feature type="transmembrane region" description="Helical" evidence="1">
    <location>
        <begin position="68"/>
        <end position="96"/>
    </location>
</feature>
<keyword evidence="1" id="KW-1133">Transmembrane helix</keyword>
<name>A0A518DX87_9BACT</name>
<evidence type="ECO:0000256" key="1">
    <source>
        <dbReference type="SAM" id="Phobius"/>
    </source>
</evidence>
<feature type="transmembrane region" description="Helical" evidence="1">
    <location>
        <begin position="249"/>
        <end position="268"/>
    </location>
</feature>
<evidence type="ECO:0000313" key="2">
    <source>
        <dbReference type="EMBL" id="QDU96449.1"/>
    </source>
</evidence>
<dbReference type="Proteomes" id="UP000317648">
    <property type="component" value="Chromosome"/>
</dbReference>
<accession>A0A518DX87</accession>
<evidence type="ECO:0000313" key="3">
    <source>
        <dbReference type="Proteomes" id="UP000317648"/>
    </source>
</evidence>
<keyword evidence="1" id="KW-0472">Membrane</keyword>
<dbReference type="EMBL" id="CP036433">
    <property type="protein sequence ID" value="QDU96449.1"/>
    <property type="molecule type" value="Genomic_DNA"/>
</dbReference>
<keyword evidence="3" id="KW-1185">Reference proteome</keyword>
<gene>
    <name evidence="2" type="ORF">Pla8534_42700</name>
</gene>
<feature type="transmembrane region" description="Helical" evidence="1">
    <location>
        <begin position="144"/>
        <end position="164"/>
    </location>
</feature>
<feature type="transmembrane region" description="Helical" evidence="1">
    <location>
        <begin position="211"/>
        <end position="237"/>
    </location>
</feature>
<protein>
    <recommendedName>
        <fullName evidence="4">DUF4013 domain-containing protein</fullName>
    </recommendedName>
</protein>
<feature type="transmembrane region" description="Helical" evidence="1">
    <location>
        <begin position="33"/>
        <end position="56"/>
    </location>
</feature>
<dbReference type="OrthoDB" id="266384at2"/>
<reference evidence="2 3" key="1">
    <citation type="submission" date="2019-02" db="EMBL/GenBank/DDBJ databases">
        <title>Deep-cultivation of Planctomycetes and their phenomic and genomic characterization uncovers novel biology.</title>
        <authorList>
            <person name="Wiegand S."/>
            <person name="Jogler M."/>
            <person name="Boedeker C."/>
            <person name="Pinto D."/>
            <person name="Vollmers J."/>
            <person name="Rivas-Marin E."/>
            <person name="Kohn T."/>
            <person name="Peeters S.H."/>
            <person name="Heuer A."/>
            <person name="Rast P."/>
            <person name="Oberbeckmann S."/>
            <person name="Bunk B."/>
            <person name="Jeske O."/>
            <person name="Meyerdierks A."/>
            <person name="Storesund J.E."/>
            <person name="Kallscheuer N."/>
            <person name="Luecker S."/>
            <person name="Lage O.M."/>
            <person name="Pohl T."/>
            <person name="Merkel B.J."/>
            <person name="Hornburger P."/>
            <person name="Mueller R.-W."/>
            <person name="Bruemmer F."/>
            <person name="Labrenz M."/>
            <person name="Spormann A.M."/>
            <person name="Op den Camp H."/>
            <person name="Overmann J."/>
            <person name="Amann R."/>
            <person name="Jetten M.S.M."/>
            <person name="Mascher T."/>
            <person name="Medema M.H."/>
            <person name="Devos D.P."/>
            <person name="Kaster A.-K."/>
            <person name="Ovreas L."/>
            <person name="Rohde M."/>
            <person name="Galperin M.Y."/>
            <person name="Jogler C."/>
        </authorList>
    </citation>
    <scope>NUCLEOTIDE SEQUENCE [LARGE SCALE GENOMIC DNA]</scope>
    <source>
        <strain evidence="2 3">Pla85_3_4</strain>
    </source>
</reference>
<dbReference type="RefSeq" id="WP_145055079.1">
    <property type="nucleotide sequence ID" value="NZ_CP036433.1"/>
</dbReference>
<sequence>MRLDRTQIAIRERSSGELFDLSLQLMAAYLRPLAITMALGAVPLTVLNYFLIGWMANVDPLYDFPLRYVWSMGLLLFIEAPLASVFATAWLGAAVFDQEPRVRQIVGEVWRLLPRILFVQVVMRGPLLAWLFLGGMALSRDRDMMRPVVEVLLLGAVAFVAGLMRAARPYMNEIVLLERNPLRSSDSRQPSIGRRSSLLHEPAGSDLLGRWLASALIAVLLFGSVYGGILFLVGVFSNSWDQSPLLVQWLFSLSFWTVATYFTVVRFLSYLDLRIRQEGWEVDIAIRAQAAELQQTL</sequence>
<keyword evidence="1" id="KW-0812">Transmembrane</keyword>
<proteinExistence type="predicted"/>
<organism evidence="2 3">
    <name type="scientific">Lignipirellula cremea</name>
    <dbReference type="NCBI Taxonomy" id="2528010"/>
    <lineage>
        <taxon>Bacteria</taxon>
        <taxon>Pseudomonadati</taxon>
        <taxon>Planctomycetota</taxon>
        <taxon>Planctomycetia</taxon>
        <taxon>Pirellulales</taxon>
        <taxon>Pirellulaceae</taxon>
        <taxon>Lignipirellula</taxon>
    </lineage>
</organism>
<dbReference type="AlphaFoldDB" id="A0A518DX87"/>
<feature type="transmembrane region" description="Helical" evidence="1">
    <location>
        <begin position="117"/>
        <end position="138"/>
    </location>
</feature>
<evidence type="ECO:0008006" key="4">
    <source>
        <dbReference type="Google" id="ProtNLM"/>
    </source>
</evidence>
<dbReference type="KEGG" id="lcre:Pla8534_42700"/>